<organism evidence="1 2">
    <name type="scientific">Nocardia brasiliensis</name>
    <dbReference type="NCBI Taxonomy" id="37326"/>
    <lineage>
        <taxon>Bacteria</taxon>
        <taxon>Bacillati</taxon>
        <taxon>Actinomycetota</taxon>
        <taxon>Actinomycetes</taxon>
        <taxon>Mycobacteriales</taxon>
        <taxon>Nocardiaceae</taxon>
        <taxon>Nocardia</taxon>
    </lineage>
</organism>
<sequence>MTDRVVQAPAALLGQSIEPLTDWAFEVIAEHGHAVTGEPVRTRRRAWSLVVRIPTTAGPMWAKANARAFAHEGHLLALLARLYPGSALEPVAVQPDRGWLLSRHGGDVAPDTAAEWTGLVRAYAGLQQSLTAHIDELRGTGTPYLPPARLVTVYQHYEPRIPGLGDRIAEAAAELGDYRRLSIEHNDVHPGNAFAGTGLLFDWADAVITHPLLSHKILRTPHRDEYLAHWRRDGPISRTEIALAERLAPLIALHPWRTIDVSAPPFARTVEALLDELRTSFR</sequence>
<evidence type="ECO:0000313" key="2">
    <source>
        <dbReference type="Proteomes" id="UP000501705"/>
    </source>
</evidence>
<dbReference type="Proteomes" id="UP000501705">
    <property type="component" value="Chromosome"/>
</dbReference>
<dbReference type="RefSeq" id="WP_167461826.1">
    <property type="nucleotide sequence ID" value="NZ_CP046171.1"/>
</dbReference>
<proteinExistence type="predicted"/>
<dbReference type="AlphaFoldDB" id="A0A6G9XP92"/>
<protein>
    <recommendedName>
        <fullName evidence="3">Aminoglycoside phosphotransferase domain-containing protein</fullName>
    </recommendedName>
</protein>
<evidence type="ECO:0008006" key="3">
    <source>
        <dbReference type="Google" id="ProtNLM"/>
    </source>
</evidence>
<dbReference type="EMBL" id="CP046171">
    <property type="protein sequence ID" value="QIS02747.1"/>
    <property type="molecule type" value="Genomic_DNA"/>
</dbReference>
<accession>A0A6G9XP92</accession>
<name>A0A6G9XP92_NOCBR</name>
<reference evidence="1 2" key="1">
    <citation type="journal article" date="2019" name="ACS Chem. Biol.">
        <title>Identification and Mobilization of a Cryptic Antibiotic Biosynthesis Gene Locus from a Human-Pathogenic Nocardia Isolate.</title>
        <authorList>
            <person name="Herisse M."/>
            <person name="Ishida K."/>
            <person name="Porter J.L."/>
            <person name="Howden B."/>
            <person name="Hertweck C."/>
            <person name="Stinear T.P."/>
            <person name="Pidot S.J."/>
        </authorList>
    </citation>
    <scope>NUCLEOTIDE SEQUENCE [LARGE SCALE GENOMIC DNA]</scope>
    <source>
        <strain evidence="1 2">AUSMDU00024985</strain>
    </source>
</reference>
<dbReference type="InterPro" id="IPR011009">
    <property type="entry name" value="Kinase-like_dom_sf"/>
</dbReference>
<evidence type="ECO:0000313" key="1">
    <source>
        <dbReference type="EMBL" id="QIS02747.1"/>
    </source>
</evidence>
<dbReference type="SUPFAM" id="SSF56112">
    <property type="entry name" value="Protein kinase-like (PK-like)"/>
    <property type="match status" value="1"/>
</dbReference>
<gene>
    <name evidence="1" type="ORF">F5X71_10815</name>
</gene>